<dbReference type="Gene3D" id="3.30.40.220">
    <property type="match status" value="1"/>
</dbReference>
<protein>
    <recommendedName>
        <fullName evidence="3">DNA-directed DNA polymerase</fullName>
    </recommendedName>
</protein>
<accession>A0A5J4VNZ3</accession>
<name>A0A5J4VNZ3_9EUKA</name>
<comment type="caution">
    <text evidence="1">The sequence shown here is derived from an EMBL/GenBank/DDBJ whole genome shotgun (WGS) entry which is preliminary data.</text>
</comment>
<reference evidence="1 2" key="1">
    <citation type="submission" date="2019-03" db="EMBL/GenBank/DDBJ databases">
        <title>Single cell metagenomics reveals metabolic interactions within the superorganism composed of flagellate Streblomastix strix and complex community of Bacteroidetes bacteria on its surface.</title>
        <authorList>
            <person name="Treitli S.C."/>
            <person name="Kolisko M."/>
            <person name="Husnik F."/>
            <person name="Keeling P."/>
            <person name="Hampl V."/>
        </authorList>
    </citation>
    <scope>NUCLEOTIDE SEQUENCE [LARGE SCALE GENOMIC DNA]</scope>
    <source>
        <strain evidence="1">ST1C</strain>
    </source>
</reference>
<dbReference type="InterPro" id="IPR043502">
    <property type="entry name" value="DNA/RNA_pol_sf"/>
</dbReference>
<dbReference type="EMBL" id="SNRW01005822">
    <property type="protein sequence ID" value="KAA6384302.1"/>
    <property type="molecule type" value="Genomic_DNA"/>
</dbReference>
<evidence type="ECO:0008006" key="3">
    <source>
        <dbReference type="Google" id="ProtNLM"/>
    </source>
</evidence>
<dbReference type="Proteomes" id="UP000324800">
    <property type="component" value="Unassembled WGS sequence"/>
</dbReference>
<dbReference type="SUPFAM" id="SSF56672">
    <property type="entry name" value="DNA/RNA polymerases"/>
    <property type="match status" value="1"/>
</dbReference>
<organism evidence="1 2">
    <name type="scientific">Streblomastix strix</name>
    <dbReference type="NCBI Taxonomy" id="222440"/>
    <lineage>
        <taxon>Eukaryota</taxon>
        <taxon>Metamonada</taxon>
        <taxon>Preaxostyla</taxon>
        <taxon>Oxymonadida</taxon>
        <taxon>Streblomastigidae</taxon>
        <taxon>Streblomastix</taxon>
    </lineage>
</organism>
<evidence type="ECO:0000313" key="2">
    <source>
        <dbReference type="Proteomes" id="UP000324800"/>
    </source>
</evidence>
<evidence type="ECO:0000313" key="1">
    <source>
        <dbReference type="EMBL" id="KAA6384302.1"/>
    </source>
</evidence>
<gene>
    <name evidence="1" type="ORF">EZS28_020172</name>
</gene>
<sequence length="1237" mass="145344">MIHEDQSPLHQESNTRKVAHYSFVIIVYELPLGTKLRPEVQWFNEHDYTRSIDCEYNICWFIAASFQLHPEINQTKTRIANGIELFLQFNDQVHKEGGRLNKESKQLLKEYEGFNQDTVLEKFQQWFNLNVMTYEYDHSEKQFNKTNEYIVNQDWQTTHILLAPLSIQGDENPQVHAMFIKDIDRVVGGYLCRKCNQKLFNRTSAHFSRDLKTHLESCKGPDQQKHPKLDKLAQPFMPYLKSNKTIQKLFATGQTKFFPKDQEQGVSDILQPTKNYMCIDAETVEDQAQDDEQIYAQLQPLSIVIGTQINNKIQSKYIDNRTQDFMNKFIEQMWELANEVNEANLACEPVVKFDNENEQQKHQQKIHQVAIFGFNSKKFDFNIIFPYLVQYPKIIFKSNAYLGSTTQQKQVTIRHVDYPFELVFKDVLTFIPPTTLDNFVHKYGNGTKLTKGKFPHGSFNTSNVNQFLLSTEPFDHNDFYNQISRKNISDKEYQEYVDDFNSSDVNGNSKFEDRWSYLKYYNIRDVECMFAPINNLIDLCWEQCIDMLSQISLSQIANSIKYNYAWEDFDINGDYNIETGNKEYKFYSEKWNKKVEGYLQQDIKAGRDTTNNLTANDIDYFNELIPNKCCYCQAKFTNVNKPTLERIDNNIAHTKDNCKLACQLCNSTRSNKDADVAKLMIQMYKYAIVKNIPMTIDDEEVYWFLRKSIHGGLSQVFHQYNIKRLTHINKLKYNPEENNMTTYDLDYIITHILDLDFNSLYPSAFCGIYNKNNTYIGGKMYMAGRVTGHIKIREANDQDYRDTKRKEMMNIINSEDRFSEEKGQLFIASVKGHINKNHINDHINFPLIWRKRTYKTDEKTIGKFTYEKMQKQAISVNKLVTKLTSLLSTHDEYISFSSYYLWLLIDYCHFIIDDVEEIVLFTKHTAFKSFVEAMTEKRQQTMREDNQAKQLYFKNIVNSSYGADGQNNEKFDKIGIYNKQQTYLKQLNKGFTNTRKICENRYLVSINPDSFSAHKCLQESMFTQDNSKFWYLCFIYFFLYKCIDMDRVHFCCMDTDSMYLAISGSTIEGYKQQFKHVIKDQEFWDEYYKEWLPCEGCTIAEEKKLLGCAIESQRESIIYLAPKCYSAIRNKKDDDDEDADDDDDDEDIIRMKGINEKNRGLTRDDYINCIENNQNISIPVTQIQLKNGVMSMIKITKSALTGVVDKMIVIESDISKSQSYLCAPPMMNVDAFSYHYV</sequence>
<proteinExistence type="predicted"/>
<dbReference type="AlphaFoldDB" id="A0A5J4VNZ3"/>